<dbReference type="InterPro" id="IPR001763">
    <property type="entry name" value="Rhodanese-like_dom"/>
</dbReference>
<evidence type="ECO:0000259" key="1">
    <source>
        <dbReference type="PROSITE" id="PS50206"/>
    </source>
</evidence>
<name>A0A3N0V1Y9_9GAMM</name>
<evidence type="ECO:0000313" key="3">
    <source>
        <dbReference type="Proteomes" id="UP000282106"/>
    </source>
</evidence>
<dbReference type="Proteomes" id="UP000282106">
    <property type="component" value="Unassembled WGS sequence"/>
</dbReference>
<dbReference type="InterPro" id="IPR036873">
    <property type="entry name" value="Rhodanese-like_dom_sf"/>
</dbReference>
<dbReference type="RefSeq" id="WP_123212788.1">
    <property type="nucleotide sequence ID" value="NZ_RJVO01000008.1"/>
</dbReference>
<dbReference type="FunCoup" id="A0A3N0V1Y9">
    <property type="interactions" value="170"/>
</dbReference>
<gene>
    <name evidence="2" type="ORF">ED208_14525</name>
</gene>
<dbReference type="SMART" id="SM00450">
    <property type="entry name" value="RHOD"/>
    <property type="match status" value="1"/>
</dbReference>
<dbReference type="Gene3D" id="3.40.250.10">
    <property type="entry name" value="Rhodanese-like domain"/>
    <property type="match status" value="1"/>
</dbReference>
<sequence>MQELLQFATAHPLLIAALGAAVLAIIANEVHGSLTGGKKLPPAEAVRLINDRDARVVDVRPVADFKKGHLLGAVNIPHDKLKARLTELEKDKSKPLIVYCALGGTARESALLLKQAGFAEVYPLAGGLNAWVGASLPVTAK</sequence>
<dbReference type="EMBL" id="RJVO01000008">
    <property type="protein sequence ID" value="ROH86799.1"/>
    <property type="molecule type" value="Genomic_DNA"/>
</dbReference>
<dbReference type="CDD" id="cd00158">
    <property type="entry name" value="RHOD"/>
    <property type="match status" value="1"/>
</dbReference>
<comment type="caution">
    <text evidence="2">The sequence shown here is derived from an EMBL/GenBank/DDBJ whole genome shotgun (WGS) entry which is preliminary data.</text>
</comment>
<dbReference type="PANTHER" id="PTHR43031:SF18">
    <property type="entry name" value="RHODANESE-RELATED SULFURTRANSFERASES"/>
    <property type="match status" value="1"/>
</dbReference>
<dbReference type="PROSITE" id="PS50206">
    <property type="entry name" value="RHODANESE_3"/>
    <property type="match status" value="1"/>
</dbReference>
<dbReference type="SUPFAM" id="SSF52821">
    <property type="entry name" value="Rhodanese/Cell cycle control phosphatase"/>
    <property type="match status" value="1"/>
</dbReference>
<evidence type="ECO:0000313" key="2">
    <source>
        <dbReference type="EMBL" id="ROH86799.1"/>
    </source>
</evidence>
<feature type="domain" description="Rhodanese" evidence="1">
    <location>
        <begin position="50"/>
        <end position="140"/>
    </location>
</feature>
<protein>
    <submittedName>
        <fullName evidence="2">Rhodanese-like domain-containing protein</fullName>
    </submittedName>
</protein>
<reference evidence="2 3" key="1">
    <citation type="submission" date="2018-10" db="EMBL/GenBank/DDBJ databases">
        <authorList>
            <person name="Chen W.-M."/>
        </authorList>
    </citation>
    <scope>NUCLEOTIDE SEQUENCE [LARGE SCALE GENOMIC DNA]</scope>
    <source>
        <strain evidence="2 3">THS-13</strain>
    </source>
</reference>
<dbReference type="PANTHER" id="PTHR43031">
    <property type="entry name" value="FAD-DEPENDENT OXIDOREDUCTASE"/>
    <property type="match status" value="1"/>
</dbReference>
<dbReference type="Pfam" id="PF00581">
    <property type="entry name" value="Rhodanese"/>
    <property type="match status" value="1"/>
</dbReference>
<keyword evidence="3" id="KW-1185">Reference proteome</keyword>
<dbReference type="InterPro" id="IPR050229">
    <property type="entry name" value="GlpE_sulfurtransferase"/>
</dbReference>
<proteinExistence type="predicted"/>
<organism evidence="2 3">
    <name type="scientific">Stagnimonas aquatica</name>
    <dbReference type="NCBI Taxonomy" id="2689987"/>
    <lineage>
        <taxon>Bacteria</taxon>
        <taxon>Pseudomonadati</taxon>
        <taxon>Pseudomonadota</taxon>
        <taxon>Gammaproteobacteria</taxon>
        <taxon>Nevskiales</taxon>
        <taxon>Nevskiaceae</taxon>
        <taxon>Stagnimonas</taxon>
    </lineage>
</organism>
<dbReference type="InParanoid" id="A0A3N0V1Y9"/>
<accession>A0A3N0V1Y9</accession>
<dbReference type="AlphaFoldDB" id="A0A3N0V1Y9"/>